<keyword evidence="4" id="KW-1185">Reference proteome</keyword>
<evidence type="ECO:0000313" key="3">
    <source>
        <dbReference type="EMBL" id="KAJ4266510.1"/>
    </source>
</evidence>
<dbReference type="Proteomes" id="UP001152049">
    <property type="component" value="Unassembled WGS sequence"/>
</dbReference>
<reference evidence="3" key="1">
    <citation type="submission" date="2022-09" db="EMBL/GenBank/DDBJ databases">
        <title>Fusarium specimens isolated from Avocado Roots.</title>
        <authorList>
            <person name="Stajich J."/>
            <person name="Roper C."/>
            <person name="Heimlech-Rivalta G."/>
        </authorList>
    </citation>
    <scope>NUCLEOTIDE SEQUENCE</scope>
    <source>
        <strain evidence="3">CF00136</strain>
    </source>
</reference>
<name>A0A9W8VKB2_9HYPO</name>
<keyword evidence="2" id="KW-0812">Transmembrane</keyword>
<protein>
    <submittedName>
        <fullName evidence="3">Uncharacterized protein</fullName>
    </submittedName>
</protein>
<evidence type="ECO:0000256" key="1">
    <source>
        <dbReference type="SAM" id="MobiDB-lite"/>
    </source>
</evidence>
<feature type="region of interest" description="Disordered" evidence="1">
    <location>
        <begin position="231"/>
        <end position="328"/>
    </location>
</feature>
<keyword evidence="2" id="KW-0472">Membrane</keyword>
<organism evidence="3 4">
    <name type="scientific">Fusarium torreyae</name>
    <dbReference type="NCBI Taxonomy" id="1237075"/>
    <lineage>
        <taxon>Eukaryota</taxon>
        <taxon>Fungi</taxon>
        <taxon>Dikarya</taxon>
        <taxon>Ascomycota</taxon>
        <taxon>Pezizomycotina</taxon>
        <taxon>Sordariomycetes</taxon>
        <taxon>Hypocreomycetidae</taxon>
        <taxon>Hypocreales</taxon>
        <taxon>Nectriaceae</taxon>
        <taxon>Fusarium</taxon>
    </lineage>
</organism>
<accession>A0A9W8VKB2</accession>
<proteinExistence type="predicted"/>
<keyword evidence="2" id="KW-1133">Transmembrane helix</keyword>
<feature type="region of interest" description="Disordered" evidence="1">
    <location>
        <begin position="153"/>
        <end position="193"/>
    </location>
</feature>
<dbReference type="OrthoDB" id="4770059at2759"/>
<feature type="transmembrane region" description="Helical" evidence="2">
    <location>
        <begin position="200"/>
        <end position="223"/>
    </location>
</feature>
<comment type="caution">
    <text evidence="3">The sequence shown here is derived from an EMBL/GenBank/DDBJ whole genome shotgun (WGS) entry which is preliminary data.</text>
</comment>
<evidence type="ECO:0000313" key="4">
    <source>
        <dbReference type="Proteomes" id="UP001152049"/>
    </source>
</evidence>
<evidence type="ECO:0000256" key="2">
    <source>
        <dbReference type="SAM" id="Phobius"/>
    </source>
</evidence>
<feature type="compositionally biased region" description="Low complexity" evidence="1">
    <location>
        <begin position="156"/>
        <end position="193"/>
    </location>
</feature>
<dbReference type="AlphaFoldDB" id="A0A9W8VKB2"/>
<dbReference type="EMBL" id="JAOQAZ010000005">
    <property type="protein sequence ID" value="KAJ4266510.1"/>
    <property type="molecule type" value="Genomic_DNA"/>
</dbReference>
<feature type="compositionally biased region" description="Polar residues" evidence="1">
    <location>
        <begin position="248"/>
        <end position="259"/>
    </location>
</feature>
<gene>
    <name evidence="3" type="ORF">NW762_004497</name>
</gene>
<sequence length="328" mass="33450">MSSIVGPFPTKFSPGRECTAVTSDSVVGIDFATACLPDDFDPAPSAYYSPGIECPSGYTAQKSCTRSSGDDEKTTVTCCPQRNNINMWCVEDPGTLSGPWESLFCTWSAGNKQTVILVTTSVSGTESTTAVTMNGGEGINAFGLRMIYEPSDIPNTEASTTDASTTAASTTAASTSGATNEPAQTSSGDSNDSGGISTGAIAAIAVVIPIVVIAALVGAFIWWRRRRRQTPGVVAEDPNAPKELPPSHGSSELYGSQAAQELPGSGTFVSELPGDTPMGAAKSTATSSPGFSRTDAVSPALTSNNGTSPAMGHSAVSSPSEHGLGRSA</sequence>